<dbReference type="EMBL" id="AE016795">
    <property type="protein sequence ID" value="ADV91922.1"/>
    <property type="molecule type" value="Genomic_DNA"/>
</dbReference>
<sequence>MTELEIKKLIVRYFLEKYENFVVGSEFSFQFGERRADLALLDDGYLTAFEIKGARDTVSRLNYQIESYKKFFDFCFVVCEPSNLAEVRATISRDVGIFLVENGKITHVRQSKQFKRHDKRVLASALSVQKLSALSKGSNLRSKHELCDYVSKNNTLESLRQLSRNDFNERYGVASKLLKQETTLHLTSDDIYTITKKAPSLLKRRIV</sequence>
<evidence type="ECO:0000313" key="1">
    <source>
        <dbReference type="EMBL" id="ADV91922.1"/>
    </source>
</evidence>
<proteinExistence type="predicted"/>
<protein>
    <submittedName>
        <fullName evidence="1">Protein cII</fullName>
    </submittedName>
</protein>
<dbReference type="AlphaFoldDB" id="A0A3Q0MF02"/>
<reference evidence="1 2" key="2">
    <citation type="journal article" date="2003" name="Infect. Immun.">
        <title>Characterization and pathogenic significance of Vibrio vulnificus antigens preferentially expressed in septicemic patients.</title>
        <authorList>
            <person name="Kim Y.R."/>
            <person name="Lee S.E."/>
            <person name="Kim C.M."/>
            <person name="Kim S.Y."/>
            <person name="Shin E.K."/>
            <person name="Shin D.H."/>
            <person name="Chung S.S."/>
            <person name="Choy H.E."/>
            <person name="Progulske-Fox A."/>
            <person name="Hillman J.D."/>
            <person name="Handfield M."/>
            <person name="Rhee J.H."/>
        </authorList>
    </citation>
    <scope>NUCLEOTIDE SEQUENCE [LARGE SCALE GENOMIC DNA]</scope>
    <source>
        <strain evidence="1 2">CMCP6</strain>
    </source>
</reference>
<accession>A0A3Q0MF02</accession>
<name>A0A3Q0MF02_VIBVU</name>
<gene>
    <name evidence="1" type="ordered locus">VV1_3207</name>
</gene>
<dbReference type="NCBIfam" id="NF033832">
    <property type="entry name" value="sce7726_fam"/>
    <property type="match status" value="1"/>
</dbReference>
<reference evidence="2" key="1">
    <citation type="submission" date="2002-12" db="EMBL/GenBank/DDBJ databases">
        <title>Complete genome sequence of Vibrio vulnificus CMCP6.</title>
        <authorList>
            <person name="Rhee J.H."/>
            <person name="Kim S.Y."/>
            <person name="Chung S.S."/>
            <person name="Kim J.J."/>
            <person name="Moon Y.H."/>
            <person name="Jeong H."/>
            <person name="Choy H.E."/>
        </authorList>
    </citation>
    <scope>NUCLEOTIDE SEQUENCE [LARGE SCALE GENOMIC DNA]</scope>
    <source>
        <strain evidence="2">CMCP6</strain>
    </source>
</reference>
<reference evidence="1 2" key="3">
    <citation type="journal article" date="2011" name="Mol. Syst. Biol.">
        <title>Integrative genome-scale metabolic analysis of Vibrio vulnificus for drug targeting and discovery.</title>
        <authorList>
            <person name="Kim H.U."/>
            <person name="Kim S.Y."/>
            <person name="Jeong H."/>
            <person name="Kim T.Y."/>
            <person name="Kim J.J."/>
            <person name="Choy H.E."/>
            <person name="Yi K.Y."/>
            <person name="Rhee J.H."/>
            <person name="Lee S.Y."/>
        </authorList>
    </citation>
    <scope>NUCLEOTIDE SEQUENCE [LARGE SCALE GENOMIC DNA]</scope>
    <source>
        <strain evidence="1 2">CMCP6</strain>
    </source>
</reference>
<dbReference type="RefSeq" id="WP_011078490.1">
    <property type="nucleotide sequence ID" value="NC_004459.3"/>
</dbReference>
<organism evidence="1 2">
    <name type="scientific">Vibrio vulnificus (strain CMCP6)</name>
    <dbReference type="NCBI Taxonomy" id="216895"/>
    <lineage>
        <taxon>Bacteria</taxon>
        <taxon>Pseudomonadati</taxon>
        <taxon>Pseudomonadota</taxon>
        <taxon>Gammaproteobacteria</taxon>
        <taxon>Vibrionales</taxon>
        <taxon>Vibrionaceae</taxon>
        <taxon>Vibrio</taxon>
    </lineage>
</organism>
<dbReference type="Proteomes" id="UP000002275">
    <property type="component" value="Chromosome I"/>
</dbReference>
<dbReference type="KEGG" id="vvu:VV1_3207"/>
<evidence type="ECO:0000313" key="2">
    <source>
        <dbReference type="Proteomes" id="UP000002275"/>
    </source>
</evidence>
<dbReference type="InterPro" id="IPR047729">
    <property type="entry name" value="Sce7726-like"/>
</dbReference>